<keyword evidence="10" id="KW-1185">Reference proteome</keyword>
<keyword evidence="2" id="KW-1003">Cell membrane</keyword>
<feature type="domain" description="ABC3 transporter permease C-terminal" evidence="7">
    <location>
        <begin position="289"/>
        <end position="402"/>
    </location>
</feature>
<feature type="transmembrane region" description="Helical" evidence="6">
    <location>
        <begin position="753"/>
        <end position="775"/>
    </location>
</feature>
<feature type="transmembrane region" description="Helical" evidence="6">
    <location>
        <begin position="425"/>
        <end position="445"/>
    </location>
</feature>
<feature type="transmembrane region" description="Helical" evidence="6">
    <location>
        <begin position="669"/>
        <end position="693"/>
    </location>
</feature>
<feature type="domain" description="MacB-like periplasmic core" evidence="8">
    <location>
        <begin position="20"/>
        <end position="243"/>
    </location>
</feature>
<dbReference type="EMBL" id="MORL01000025">
    <property type="protein sequence ID" value="OIN56305.1"/>
    <property type="molecule type" value="Genomic_DNA"/>
</dbReference>
<dbReference type="InterPro" id="IPR050250">
    <property type="entry name" value="Macrolide_Exporter_MacB"/>
</dbReference>
<feature type="transmembrane region" description="Helical" evidence="6">
    <location>
        <begin position="723"/>
        <end position="741"/>
    </location>
</feature>
<feature type="transmembrane region" description="Helical" evidence="6">
    <location>
        <begin position="700"/>
        <end position="717"/>
    </location>
</feature>
<dbReference type="PANTHER" id="PTHR30572">
    <property type="entry name" value="MEMBRANE COMPONENT OF TRANSPORTER-RELATED"/>
    <property type="match status" value="1"/>
</dbReference>
<dbReference type="PANTHER" id="PTHR30572:SF18">
    <property type="entry name" value="ABC-TYPE MACROLIDE FAMILY EXPORT SYSTEM PERMEASE COMPONENT 2"/>
    <property type="match status" value="1"/>
</dbReference>
<evidence type="ECO:0000313" key="9">
    <source>
        <dbReference type="EMBL" id="OIN56305.1"/>
    </source>
</evidence>
<dbReference type="GO" id="GO:0005886">
    <property type="term" value="C:plasma membrane"/>
    <property type="evidence" value="ECO:0007669"/>
    <property type="project" value="UniProtKB-SubCell"/>
</dbReference>
<dbReference type="GO" id="GO:0022857">
    <property type="term" value="F:transmembrane transporter activity"/>
    <property type="evidence" value="ECO:0007669"/>
    <property type="project" value="TreeGrafter"/>
</dbReference>
<protein>
    <recommendedName>
        <fullName evidence="11">ABC transporter permease</fullName>
    </recommendedName>
</protein>
<gene>
    <name evidence="9" type="ORF">BLX24_25690</name>
</gene>
<comment type="subcellular location">
    <subcellularLocation>
        <location evidence="1">Cell membrane</location>
        <topology evidence="1">Multi-pass membrane protein</topology>
    </subcellularLocation>
</comment>
<evidence type="ECO:0000256" key="1">
    <source>
        <dbReference type="ARBA" id="ARBA00004651"/>
    </source>
</evidence>
<accession>A0A1S2VDD9</accession>
<feature type="transmembrane region" description="Helical" evidence="6">
    <location>
        <begin position="283"/>
        <end position="305"/>
    </location>
</feature>
<evidence type="ECO:0000259" key="7">
    <source>
        <dbReference type="Pfam" id="PF02687"/>
    </source>
</evidence>
<keyword evidence="4 6" id="KW-1133">Transmembrane helix</keyword>
<evidence type="ECO:0000256" key="2">
    <source>
        <dbReference type="ARBA" id="ARBA00022475"/>
    </source>
</evidence>
<name>A0A1S2VDD9_9BACT</name>
<feature type="domain" description="MacB-like periplasmic core" evidence="8">
    <location>
        <begin position="432"/>
        <end position="636"/>
    </location>
</feature>
<feature type="domain" description="ABC3 transporter permease C-terminal" evidence="7">
    <location>
        <begin position="672"/>
        <end position="781"/>
    </location>
</feature>
<evidence type="ECO:0008006" key="11">
    <source>
        <dbReference type="Google" id="ProtNLM"/>
    </source>
</evidence>
<dbReference type="OrthoDB" id="5933722at2"/>
<keyword evidence="5 6" id="KW-0472">Membrane</keyword>
<evidence type="ECO:0000259" key="8">
    <source>
        <dbReference type="Pfam" id="PF12704"/>
    </source>
</evidence>
<proteinExistence type="predicted"/>
<evidence type="ECO:0000256" key="5">
    <source>
        <dbReference type="ARBA" id="ARBA00023136"/>
    </source>
</evidence>
<feature type="transmembrane region" description="Helical" evidence="6">
    <location>
        <begin position="21"/>
        <end position="42"/>
    </location>
</feature>
<keyword evidence="3 6" id="KW-0812">Transmembrane</keyword>
<dbReference type="Pfam" id="PF02687">
    <property type="entry name" value="FtsX"/>
    <property type="match status" value="2"/>
</dbReference>
<evidence type="ECO:0000256" key="4">
    <source>
        <dbReference type="ARBA" id="ARBA00022989"/>
    </source>
</evidence>
<evidence type="ECO:0000256" key="6">
    <source>
        <dbReference type="SAM" id="Phobius"/>
    </source>
</evidence>
<comment type="caution">
    <text evidence="9">The sequence shown here is derived from an EMBL/GenBank/DDBJ whole genome shotgun (WGS) entry which is preliminary data.</text>
</comment>
<reference evidence="9 10" key="1">
    <citation type="submission" date="2016-10" db="EMBL/GenBank/DDBJ databases">
        <title>Arsenicibacter rosenii gen. nov., sp. nov., an efficient arsenic-methylating bacterium isolated from an arsenic-contaminated paddy soil.</title>
        <authorList>
            <person name="Huang K."/>
        </authorList>
    </citation>
    <scope>NUCLEOTIDE SEQUENCE [LARGE SCALE GENOMIC DNA]</scope>
    <source>
        <strain evidence="9 10">SM-1</strain>
    </source>
</reference>
<evidence type="ECO:0000313" key="10">
    <source>
        <dbReference type="Proteomes" id="UP000181790"/>
    </source>
</evidence>
<feature type="transmembrane region" description="Helical" evidence="6">
    <location>
        <begin position="372"/>
        <end position="400"/>
    </location>
</feature>
<dbReference type="InterPro" id="IPR003838">
    <property type="entry name" value="ABC3_permease_C"/>
</dbReference>
<organism evidence="9 10">
    <name type="scientific">Arsenicibacter rosenii</name>
    <dbReference type="NCBI Taxonomy" id="1750698"/>
    <lineage>
        <taxon>Bacteria</taxon>
        <taxon>Pseudomonadati</taxon>
        <taxon>Bacteroidota</taxon>
        <taxon>Cytophagia</taxon>
        <taxon>Cytophagales</taxon>
        <taxon>Spirosomataceae</taxon>
        <taxon>Arsenicibacter</taxon>
    </lineage>
</organism>
<dbReference type="Pfam" id="PF12704">
    <property type="entry name" value="MacB_PCD"/>
    <property type="match status" value="2"/>
</dbReference>
<dbReference type="RefSeq" id="WP_071506097.1">
    <property type="nucleotide sequence ID" value="NZ_MORL01000025.1"/>
</dbReference>
<sequence length="792" mass="88152">MFQNYIKIAWRNLRKHKGFSFINILGLAVGMATAMLIGLWVWDEWSFDRFYVSNDRLYRVMLNRTANGETTTQSNGPIPLITALRNEIPEIEAVSEEITGLTSREDGLRAGDTKLIRTGQFVGADYLNLLGLPLSAGDPRTALTEPNAIVLTHETAQALFGPADPLNKLIRWNNQLDLKVTGVLQPIPANSSLTFQYLMPTAFLNANVPWMKDMQTDWNNNLAQAIVRLKAGSDLVKVSGKLKGMIKRHNPQSIFDVFLHPVSETHLYGEFKNGQNTGGFIRYVRLFGIVGLLVLLIACINFMNLSTARSEKRAREVGIRKAVGSLRSQLIGQFLSESLLMTGLALILSLLIVWLALPAFNHLTEKQLAFPFVYPVCWLLAIGFALMTGLMAGSYPAFYLSAFNPVRVLKGTLVTGSRKSWPRKVLVVTQFTISIGLIISAFVVYQQLDYARKRPTGYLPDRLVMVNMTDDLRRQYDGLQSELMRSGLVENVTKASSPATTILNDTRVDWSGKASDEIMRLNLITASPNYLKTLGTKLVAGRNFSVTGADSNAVILNQAAVKAMRLRNPIGQEMAMVWNPGQRLRVIGVMENSIIESPYMPVNPLMLTTGQAFDDCIIFRLSDRISTHEALTQITPLFEKFNPAYPFDYQFVSDEYGRKFHQEELVGKLAGIFALLTIFISCLGLFGLAAYLMEQRTKEIGIRKVLGAGISTLWLLLSRDFVVLVLVACLLASPLAAWLLNDWLSAFDYRISLNMWLFVVAGLLAILIALATVSYQSLKAALVNPVKSLKSE</sequence>
<evidence type="ECO:0000256" key="3">
    <source>
        <dbReference type="ARBA" id="ARBA00022692"/>
    </source>
</evidence>
<feature type="transmembrane region" description="Helical" evidence="6">
    <location>
        <begin position="339"/>
        <end position="360"/>
    </location>
</feature>
<dbReference type="Proteomes" id="UP000181790">
    <property type="component" value="Unassembled WGS sequence"/>
</dbReference>
<dbReference type="AlphaFoldDB" id="A0A1S2VDD9"/>
<dbReference type="InterPro" id="IPR025857">
    <property type="entry name" value="MacB_PCD"/>
</dbReference>